<comment type="caution">
    <text evidence="2">The sequence shown here is derived from an EMBL/GenBank/DDBJ whole genome shotgun (WGS) entry which is preliminary data.</text>
</comment>
<dbReference type="Proteomes" id="UP000299102">
    <property type="component" value="Unassembled WGS sequence"/>
</dbReference>
<evidence type="ECO:0000313" key="3">
    <source>
        <dbReference type="Proteomes" id="UP000299102"/>
    </source>
</evidence>
<dbReference type="EMBL" id="BGZK01001061">
    <property type="protein sequence ID" value="GBP70049.1"/>
    <property type="molecule type" value="Genomic_DNA"/>
</dbReference>
<evidence type="ECO:0000256" key="1">
    <source>
        <dbReference type="SAM" id="MobiDB-lite"/>
    </source>
</evidence>
<feature type="compositionally biased region" description="Low complexity" evidence="1">
    <location>
        <begin position="9"/>
        <end position="21"/>
    </location>
</feature>
<sequence length="71" mass="7801">MARRDGRSLTRSASTLTSPSARGDIVGVCRMTLLESRRTPRAFSAVTRLATPLEVDQRSSLEYGDVSDDEQ</sequence>
<feature type="region of interest" description="Disordered" evidence="1">
    <location>
        <begin position="1"/>
        <end position="21"/>
    </location>
</feature>
<reference evidence="2 3" key="1">
    <citation type="journal article" date="2019" name="Commun. Biol.">
        <title>The bagworm genome reveals a unique fibroin gene that provides high tensile strength.</title>
        <authorList>
            <person name="Kono N."/>
            <person name="Nakamura H."/>
            <person name="Ohtoshi R."/>
            <person name="Tomita M."/>
            <person name="Numata K."/>
            <person name="Arakawa K."/>
        </authorList>
    </citation>
    <scope>NUCLEOTIDE SEQUENCE [LARGE SCALE GENOMIC DNA]</scope>
</reference>
<proteinExistence type="predicted"/>
<dbReference type="AlphaFoldDB" id="A0A4C1Y663"/>
<accession>A0A4C1Y663</accession>
<protein>
    <submittedName>
        <fullName evidence="2">Uncharacterized protein</fullName>
    </submittedName>
</protein>
<organism evidence="2 3">
    <name type="scientific">Eumeta variegata</name>
    <name type="common">Bagworm moth</name>
    <name type="synonym">Eumeta japonica</name>
    <dbReference type="NCBI Taxonomy" id="151549"/>
    <lineage>
        <taxon>Eukaryota</taxon>
        <taxon>Metazoa</taxon>
        <taxon>Ecdysozoa</taxon>
        <taxon>Arthropoda</taxon>
        <taxon>Hexapoda</taxon>
        <taxon>Insecta</taxon>
        <taxon>Pterygota</taxon>
        <taxon>Neoptera</taxon>
        <taxon>Endopterygota</taxon>
        <taxon>Lepidoptera</taxon>
        <taxon>Glossata</taxon>
        <taxon>Ditrysia</taxon>
        <taxon>Tineoidea</taxon>
        <taxon>Psychidae</taxon>
        <taxon>Oiketicinae</taxon>
        <taxon>Eumeta</taxon>
    </lineage>
</organism>
<keyword evidence="3" id="KW-1185">Reference proteome</keyword>
<gene>
    <name evidence="2" type="ORF">EVAR_49059_1</name>
</gene>
<name>A0A4C1Y663_EUMVA</name>
<evidence type="ECO:0000313" key="2">
    <source>
        <dbReference type="EMBL" id="GBP70049.1"/>
    </source>
</evidence>